<feature type="chain" id="PRO_5039725176" evidence="1">
    <location>
        <begin position="20"/>
        <end position="146"/>
    </location>
</feature>
<gene>
    <name evidence="3" type="ORF">H9848_08180</name>
</gene>
<keyword evidence="1" id="KW-0732">Signal</keyword>
<dbReference type="Pfam" id="PF11396">
    <property type="entry name" value="PepSY_like"/>
    <property type="match status" value="1"/>
</dbReference>
<name>A0A9D1XS06_9BACT</name>
<evidence type="ECO:0000313" key="4">
    <source>
        <dbReference type="Proteomes" id="UP000823847"/>
    </source>
</evidence>
<dbReference type="SUPFAM" id="SSF160574">
    <property type="entry name" value="BT0923-like"/>
    <property type="match status" value="1"/>
</dbReference>
<proteinExistence type="predicted"/>
<feature type="signal peptide" evidence="1">
    <location>
        <begin position="1"/>
        <end position="19"/>
    </location>
</feature>
<comment type="caution">
    <text evidence="3">The sequence shown here is derived from an EMBL/GenBank/DDBJ whole genome shotgun (WGS) entry which is preliminary data.</text>
</comment>
<organism evidence="3 4">
    <name type="scientific">Candidatus Parabacteroides intestinigallinarum</name>
    <dbReference type="NCBI Taxonomy" id="2838722"/>
    <lineage>
        <taxon>Bacteria</taxon>
        <taxon>Pseudomonadati</taxon>
        <taxon>Bacteroidota</taxon>
        <taxon>Bacteroidia</taxon>
        <taxon>Bacteroidales</taxon>
        <taxon>Tannerellaceae</taxon>
        <taxon>Parabacteroides</taxon>
    </lineage>
</organism>
<reference evidence="3" key="1">
    <citation type="journal article" date="2021" name="PeerJ">
        <title>Extensive microbial diversity within the chicken gut microbiome revealed by metagenomics and culture.</title>
        <authorList>
            <person name="Gilroy R."/>
            <person name="Ravi A."/>
            <person name="Getino M."/>
            <person name="Pursley I."/>
            <person name="Horton D.L."/>
            <person name="Alikhan N.F."/>
            <person name="Baker D."/>
            <person name="Gharbi K."/>
            <person name="Hall N."/>
            <person name="Watson M."/>
            <person name="Adriaenssens E.M."/>
            <person name="Foster-Nyarko E."/>
            <person name="Jarju S."/>
            <person name="Secka A."/>
            <person name="Antonio M."/>
            <person name="Oren A."/>
            <person name="Chaudhuri R.R."/>
            <person name="La Ragione R."/>
            <person name="Hildebrand F."/>
            <person name="Pallen M.J."/>
        </authorList>
    </citation>
    <scope>NUCLEOTIDE SEQUENCE</scope>
    <source>
        <strain evidence="3">ChiHecec2B26-12326</strain>
    </source>
</reference>
<dbReference type="AlphaFoldDB" id="A0A9D1XS06"/>
<dbReference type="Gene3D" id="3.40.1420.30">
    <property type="match status" value="1"/>
</dbReference>
<feature type="domain" description="Putative beta-lactamase-inhibitor-like PepSY-like" evidence="2">
    <location>
        <begin position="60"/>
        <end position="140"/>
    </location>
</feature>
<dbReference type="InterPro" id="IPR021533">
    <property type="entry name" value="PepSY-like"/>
</dbReference>
<dbReference type="Proteomes" id="UP000823847">
    <property type="component" value="Unassembled WGS sequence"/>
</dbReference>
<protein>
    <submittedName>
        <fullName evidence="3">PepSY-like domain-containing protein</fullName>
    </submittedName>
</protein>
<dbReference type="EMBL" id="DXEN01000062">
    <property type="protein sequence ID" value="HIX86568.1"/>
    <property type="molecule type" value="Genomic_DNA"/>
</dbReference>
<accession>A0A9D1XS06</accession>
<reference evidence="3" key="2">
    <citation type="submission" date="2021-04" db="EMBL/GenBank/DDBJ databases">
        <authorList>
            <person name="Gilroy R."/>
        </authorList>
    </citation>
    <scope>NUCLEOTIDE SEQUENCE</scope>
    <source>
        <strain evidence="3">ChiHecec2B26-12326</strain>
    </source>
</reference>
<evidence type="ECO:0000259" key="2">
    <source>
        <dbReference type="Pfam" id="PF11396"/>
    </source>
</evidence>
<evidence type="ECO:0000256" key="1">
    <source>
        <dbReference type="SAM" id="SignalP"/>
    </source>
</evidence>
<sequence length="146" mass="17043">MKKWLFLVVCACVVSFAKADNDKVITFEQLPAAARTFIQRHFPSEKVAFVKAERDWLDTSYDVHFINGSELEFDKSGEWKELDCRRQAVPDGAVPAAISKFVKESYPDARIQKIERDRYEYEVRLSNFMEVKFDLSFNVIDIDFDD</sequence>
<evidence type="ECO:0000313" key="3">
    <source>
        <dbReference type="EMBL" id="HIX86568.1"/>
    </source>
</evidence>